<organism evidence="2 3">
    <name type="scientific">Symbiodinium pilosum</name>
    <name type="common">Dinoflagellate</name>
    <dbReference type="NCBI Taxonomy" id="2952"/>
    <lineage>
        <taxon>Eukaryota</taxon>
        <taxon>Sar</taxon>
        <taxon>Alveolata</taxon>
        <taxon>Dinophyceae</taxon>
        <taxon>Suessiales</taxon>
        <taxon>Symbiodiniaceae</taxon>
        <taxon>Symbiodinium</taxon>
    </lineage>
</organism>
<protein>
    <submittedName>
        <fullName evidence="2">PksN protein</fullName>
    </submittedName>
</protein>
<evidence type="ECO:0000313" key="2">
    <source>
        <dbReference type="EMBL" id="CAE7253798.1"/>
    </source>
</evidence>
<proteinExistence type="predicted"/>
<reference evidence="2" key="1">
    <citation type="submission" date="2021-02" db="EMBL/GenBank/DDBJ databases">
        <authorList>
            <person name="Dougan E. K."/>
            <person name="Rhodes N."/>
            <person name="Thang M."/>
            <person name="Chan C."/>
        </authorList>
    </citation>
    <scope>NUCLEOTIDE SEQUENCE</scope>
</reference>
<comment type="caution">
    <text evidence="2">The sequence shown here is derived from an EMBL/GenBank/DDBJ whole genome shotgun (WGS) entry which is preliminary data.</text>
</comment>
<accession>A0A812M1Y9</accession>
<feature type="non-terminal residue" evidence="2">
    <location>
        <position position="536"/>
    </location>
</feature>
<dbReference type="EMBL" id="CAJNIZ010006936">
    <property type="protein sequence ID" value="CAE7253798.1"/>
    <property type="molecule type" value="Genomic_DNA"/>
</dbReference>
<gene>
    <name evidence="2" type="primary">pksN</name>
    <name evidence="2" type="ORF">SPIL2461_LOCUS5009</name>
</gene>
<sequence length="536" mass="60387">HIKTLVMEQARASLAQSPQYAYLPSRDTTDALARVNECVDRIKSSMKALGGNRFVTRQRKESGQQATEAGGCLLSVDLSQAFDRVNRAKLDAALRGIRWTRIFAPPSQPYTKRRRTKSGTDSNNHRWLPRKASAKVVALRRPLDAADYRKCHDYGDIAYLGKMLSLKEGSDKTLEFRIAEATAKGLNRVLQPELFSYGTIANFGLASSKLNLNKPVLTLWKPLVPLFANTKHSDMAKFKQIGYRVAIIRLRIKGGKIQTQWITTFISKNRLESTERSVCPCFSFASDMTTAATPMETTPEQQLATVWRLSSPLAATLPTPQRQNAAGRPKATTQQPNKFRKGQGKGKQTQQSKRARDQEDEELVMDTDNLDEDTLRSILRVLVRAASRHEQQLTSLEADRSYVIFLETGNHGMIDMMIQASQTWRQQYEAGTVKTSLRATLWGVMLMEWQARLQKIESDAAALQTAETANWIARPDLQAEVVVMLLTLTIHHQATEVYRDLDLLENSCAGKVIGLRLRRERVGKTNLAKELEKMQL</sequence>
<evidence type="ECO:0000313" key="3">
    <source>
        <dbReference type="Proteomes" id="UP000649617"/>
    </source>
</evidence>
<name>A0A812M1Y9_SYMPI</name>
<feature type="region of interest" description="Disordered" evidence="1">
    <location>
        <begin position="318"/>
        <end position="364"/>
    </location>
</feature>
<keyword evidence="3" id="KW-1185">Reference proteome</keyword>
<dbReference type="Proteomes" id="UP000649617">
    <property type="component" value="Unassembled WGS sequence"/>
</dbReference>
<dbReference type="OrthoDB" id="422155at2759"/>
<dbReference type="AlphaFoldDB" id="A0A812M1Y9"/>
<evidence type="ECO:0000256" key="1">
    <source>
        <dbReference type="SAM" id="MobiDB-lite"/>
    </source>
</evidence>